<sequence>MSGTSIPVLLAYVSAVMRLEVGDIILTGTSKGVGLIQAGDVITVGLRVGSTKEVLADLIFDVADRHGSSFF</sequence>
<name>A0A162PX34_PHYB8</name>
<feature type="domain" description="Fumarylacetoacetase-like C-terminal" evidence="2">
    <location>
        <begin position="5"/>
        <end position="50"/>
    </location>
</feature>
<evidence type="ECO:0000259" key="2">
    <source>
        <dbReference type="Pfam" id="PF01557"/>
    </source>
</evidence>
<accession>A0A162PX34</accession>
<dbReference type="Proteomes" id="UP000077315">
    <property type="component" value="Unassembled WGS sequence"/>
</dbReference>
<keyword evidence="4" id="KW-1185">Reference proteome</keyword>
<dbReference type="EMBL" id="KV440975">
    <property type="protein sequence ID" value="OAD76807.1"/>
    <property type="molecule type" value="Genomic_DNA"/>
</dbReference>
<dbReference type="VEuPathDB" id="FungiDB:PHYBLDRAFT_109375"/>
<dbReference type="OrthoDB" id="74910at2759"/>
<dbReference type="InParanoid" id="A0A162PX34"/>
<dbReference type="STRING" id="763407.A0A162PX34"/>
<organism evidence="3 4">
    <name type="scientific">Phycomyces blakesleeanus (strain ATCC 8743b / DSM 1359 / FGSC 10004 / NBRC 33097 / NRRL 1555)</name>
    <dbReference type="NCBI Taxonomy" id="763407"/>
    <lineage>
        <taxon>Eukaryota</taxon>
        <taxon>Fungi</taxon>
        <taxon>Fungi incertae sedis</taxon>
        <taxon>Mucoromycota</taxon>
        <taxon>Mucoromycotina</taxon>
        <taxon>Mucoromycetes</taxon>
        <taxon>Mucorales</taxon>
        <taxon>Phycomycetaceae</taxon>
        <taxon>Phycomyces</taxon>
    </lineage>
</organism>
<dbReference type="InterPro" id="IPR011234">
    <property type="entry name" value="Fumarylacetoacetase-like_C"/>
</dbReference>
<comment type="similarity">
    <text evidence="1">Belongs to the FAH family.</text>
</comment>
<evidence type="ECO:0000313" key="3">
    <source>
        <dbReference type="EMBL" id="OAD76807.1"/>
    </source>
</evidence>
<reference evidence="4" key="1">
    <citation type="submission" date="2015-06" db="EMBL/GenBank/DDBJ databases">
        <title>Expansion of signal transduction pathways in fungi by whole-genome duplication.</title>
        <authorList>
            <consortium name="DOE Joint Genome Institute"/>
            <person name="Corrochano L.M."/>
            <person name="Kuo A."/>
            <person name="Marcet-Houben M."/>
            <person name="Polaino S."/>
            <person name="Salamov A."/>
            <person name="Villalobos J.M."/>
            <person name="Alvarez M.I."/>
            <person name="Avalos J."/>
            <person name="Benito E.P."/>
            <person name="Benoit I."/>
            <person name="Burger G."/>
            <person name="Camino L.P."/>
            <person name="Canovas D."/>
            <person name="Cerda-Olmedo E."/>
            <person name="Cheng J.-F."/>
            <person name="Dominguez A."/>
            <person name="Elias M."/>
            <person name="Eslava A.P."/>
            <person name="Glaser F."/>
            <person name="Grimwood J."/>
            <person name="Gutierrez G."/>
            <person name="Heitman J."/>
            <person name="Henrissat B."/>
            <person name="Iturriaga E.A."/>
            <person name="Lang B.F."/>
            <person name="Lavin J.L."/>
            <person name="Lee S."/>
            <person name="Li W."/>
            <person name="Lindquist E."/>
            <person name="Lopez-Garcia S."/>
            <person name="Luque E.M."/>
            <person name="Marcos A.T."/>
            <person name="Martin J."/>
            <person name="McCluskey K."/>
            <person name="Medina H.R."/>
            <person name="Miralles-Duran A."/>
            <person name="Miyazaki A."/>
            <person name="Munoz-Torres E."/>
            <person name="Oguiza J.A."/>
            <person name="Ohm R."/>
            <person name="Olmedo M."/>
            <person name="Orejas M."/>
            <person name="Ortiz-Castellanos L."/>
            <person name="Pisabarro A.G."/>
            <person name="Rodriguez-Romero J."/>
            <person name="Ruiz-Herrera J."/>
            <person name="Ruiz-Vazquez R."/>
            <person name="Sanz C."/>
            <person name="Schackwitz W."/>
            <person name="Schmutz J."/>
            <person name="Shahriari M."/>
            <person name="Shelest E."/>
            <person name="Silva-Franco F."/>
            <person name="Soanes D."/>
            <person name="Syed K."/>
            <person name="Tagua V.G."/>
            <person name="Talbot N.J."/>
            <person name="Thon M."/>
            <person name="De vries R.P."/>
            <person name="Wiebenga A."/>
            <person name="Yadav J.S."/>
            <person name="Braun E.L."/>
            <person name="Baker S."/>
            <person name="Garre V."/>
            <person name="Horwitz B."/>
            <person name="Torres-Martinez S."/>
            <person name="Idnurm A."/>
            <person name="Herrera-Estrella A."/>
            <person name="Gabaldon T."/>
            <person name="Grigoriev I.V."/>
        </authorList>
    </citation>
    <scope>NUCLEOTIDE SEQUENCE [LARGE SCALE GENOMIC DNA]</scope>
    <source>
        <strain evidence="4">NRRL 1555(-)</strain>
    </source>
</reference>
<dbReference type="AlphaFoldDB" id="A0A162PX34"/>
<dbReference type="SUPFAM" id="SSF56529">
    <property type="entry name" value="FAH"/>
    <property type="match status" value="1"/>
</dbReference>
<evidence type="ECO:0000313" key="4">
    <source>
        <dbReference type="Proteomes" id="UP000077315"/>
    </source>
</evidence>
<dbReference type="Gene3D" id="3.90.850.10">
    <property type="entry name" value="Fumarylacetoacetase-like, C-terminal domain"/>
    <property type="match status" value="1"/>
</dbReference>
<dbReference type="GeneID" id="28989016"/>
<dbReference type="InterPro" id="IPR036663">
    <property type="entry name" value="Fumarylacetoacetase_C_sf"/>
</dbReference>
<dbReference type="Pfam" id="PF01557">
    <property type="entry name" value="FAA_hydrolase"/>
    <property type="match status" value="1"/>
</dbReference>
<protein>
    <recommendedName>
        <fullName evidence="2">Fumarylacetoacetase-like C-terminal domain-containing protein</fullName>
    </recommendedName>
</protein>
<dbReference type="GO" id="GO:0003824">
    <property type="term" value="F:catalytic activity"/>
    <property type="evidence" value="ECO:0007669"/>
    <property type="project" value="InterPro"/>
</dbReference>
<proteinExistence type="inferred from homology"/>
<evidence type="ECO:0000256" key="1">
    <source>
        <dbReference type="ARBA" id="ARBA00010211"/>
    </source>
</evidence>
<gene>
    <name evidence="3" type="ORF">PHYBLDRAFT_109375</name>
</gene>
<dbReference type="RefSeq" id="XP_018294847.1">
    <property type="nucleotide sequence ID" value="XM_018428110.1"/>
</dbReference>